<dbReference type="AlphaFoldDB" id="A0A1H6B630"/>
<keyword evidence="2" id="KW-1185">Reference proteome</keyword>
<evidence type="ECO:0000313" key="1">
    <source>
        <dbReference type="EMBL" id="SEG56311.1"/>
    </source>
</evidence>
<accession>A0A1H6B630</accession>
<name>A0A1H6B630_9GAMM</name>
<dbReference type="Proteomes" id="UP000236745">
    <property type="component" value="Unassembled WGS sequence"/>
</dbReference>
<evidence type="ECO:0000313" key="2">
    <source>
        <dbReference type="Proteomes" id="UP000236745"/>
    </source>
</evidence>
<sequence>MSMSYEEAEQEAAYDEFVASLAEELYDEHRDQAIEEFITERLQSYYERNSSIAVSALKFLETSKSLLDKDPTASLLYSSIATEVILKTVILKPIVSGLVHSESISELIATVLTKQTGVDRFKDLIFKILEEYVEINEGAAKYSRPKSSMSLWKERELVQKVRNAVAHRAEFCSVADAQLSMAIANEFYLLTERLIGALGFHFDSSGKIRFGVPGQQTMF</sequence>
<reference evidence="1 2" key="1">
    <citation type="submission" date="2016-10" db="EMBL/GenBank/DDBJ databases">
        <authorList>
            <person name="de Groot N.N."/>
        </authorList>
    </citation>
    <scope>NUCLEOTIDE SEQUENCE [LARGE SCALE GENOMIC DNA]</scope>
    <source>
        <strain evidence="1 2">DSM 22012</strain>
    </source>
</reference>
<organism evidence="1 2">
    <name type="scientific">Marinobacterium lutimaris</name>
    <dbReference type="NCBI Taxonomy" id="568106"/>
    <lineage>
        <taxon>Bacteria</taxon>
        <taxon>Pseudomonadati</taxon>
        <taxon>Pseudomonadota</taxon>
        <taxon>Gammaproteobacteria</taxon>
        <taxon>Oceanospirillales</taxon>
        <taxon>Oceanospirillaceae</taxon>
        <taxon>Marinobacterium</taxon>
    </lineage>
</organism>
<gene>
    <name evidence="1" type="ORF">SAMN05444390_102433</name>
</gene>
<proteinExistence type="predicted"/>
<evidence type="ECO:0008006" key="3">
    <source>
        <dbReference type="Google" id="ProtNLM"/>
    </source>
</evidence>
<protein>
    <recommendedName>
        <fullName evidence="3">RiboL-PSP-HEPN domain-containing protein</fullName>
    </recommendedName>
</protein>
<dbReference type="EMBL" id="FNVQ01000002">
    <property type="protein sequence ID" value="SEG56311.1"/>
    <property type="molecule type" value="Genomic_DNA"/>
</dbReference>